<gene>
    <name evidence="6" type="ORF">TeGR_g1079</name>
</gene>
<reference evidence="6 7" key="1">
    <citation type="journal article" date="2023" name="Commun. Biol.">
        <title>Genome analysis of Parmales, the sister group of diatoms, reveals the evolutionary specialization of diatoms from phago-mixotrophs to photoautotrophs.</title>
        <authorList>
            <person name="Ban H."/>
            <person name="Sato S."/>
            <person name="Yoshikawa S."/>
            <person name="Yamada K."/>
            <person name="Nakamura Y."/>
            <person name="Ichinomiya M."/>
            <person name="Sato N."/>
            <person name="Blanc-Mathieu R."/>
            <person name="Endo H."/>
            <person name="Kuwata A."/>
            <person name="Ogata H."/>
        </authorList>
    </citation>
    <scope>NUCLEOTIDE SEQUENCE [LARGE SCALE GENOMIC DNA]</scope>
</reference>
<dbReference type="EMBL" id="BRYB01004467">
    <property type="protein sequence ID" value="GMI31556.1"/>
    <property type="molecule type" value="Genomic_DNA"/>
</dbReference>
<organism evidence="6 7">
    <name type="scientific">Tetraparma gracilis</name>
    <dbReference type="NCBI Taxonomy" id="2962635"/>
    <lineage>
        <taxon>Eukaryota</taxon>
        <taxon>Sar</taxon>
        <taxon>Stramenopiles</taxon>
        <taxon>Ochrophyta</taxon>
        <taxon>Bolidophyceae</taxon>
        <taxon>Parmales</taxon>
        <taxon>Triparmaceae</taxon>
        <taxon>Tetraparma</taxon>
    </lineage>
</organism>
<dbReference type="InterPro" id="IPR032675">
    <property type="entry name" value="LRR_dom_sf"/>
</dbReference>
<sequence>CTKLPSDFIEMLPASVIKIARNAFKDTPLHDQCIAKVNDARLRLAYDLDESGTIITFKEGTEAIEGVVRPDEEKVVSAIIPEGTKVLAEQAFEGCKLLTALTLPQSLEEIGDEAFKECGKLPSDFIEKLSATPKIARDAFGGTPLEEQGIARSLKRKEGYSVDDETGTIATFGDCVETIELQDEEDKKKAVKVIVNNGAITIAEKAFYLCKVLAVVSVPATLETIGDSAFYINLNPADLPSIIEHVLSLDRSAASAVNKRGDKPFAVAFRNPYIELASLRLLANAHPAALKTKDEEEKFPLQLAADDERPLGWLVFLFSGHPLNEDRFKDAAKGYLNALLESPPSSLAEFPPAEQNGFVGFVSDGTLLHDLSIDTPAEESDGDRSDSDYEPAKEAVHYDLQDELVAFIESPDRCPVETAKALAFAVDTDGRTAMNQAVPRIKEALQSRLLFMGRYELQSGPPLHKSATCVVVNAEDYSAVEDYKLAFAKFNEPAISKADFSSAVTSFGVNWTPTEFERHFARIDADGTGTVDEAEFIEFCKSVLDNGGNRKVVIKFMREKDQFEREKKSQTSLDARYVILASDFQSSPEFATAVKHVQEHDLANYPHGIIMPAGDRNLLSIFQSERPATAEIGVLMKQVTEAVDHLHENNLMHGDIKMNNVVRQNNRLRMIDFDAAADLGDDESLAGAKFSSGVLPPEMFVPLNNTELAAHKKYWTGVDPELRKKVSARTAEAGKNYAVKTFAVNEDESPRDLGSLPFHLLKASKSLDVWSLGCMLFNMCAAHNLFPVNRDDDMTYPQGLQDAARWTLDDMQRALVQHIADPTAADLLGHMLHPEPSKRWDTKQILEHLFFHPDLHIDEGAFVDVLNKMKENQRIMIAKIEGVQATQEELVAGQAQIIKMGEATQDLVKKSTSKLCKAVFEATEVSTPTRFVILPYELPPPTEELSEEEQQSMLDKAESWVGTVTNLVEEGQGAIQDPASYATNFLTGAFKNKMAEVKEKLVEEHLYLYLVDEYSNKPVYDNTGVYPIKIETKSELVDKTLVPKSILGKANSFVDGLDKPSNVADSASVQASVESGDGGGKAKRGGELRDFEIFLDKHDTKQVYAGLRRVCNEENGEAIWTTDASVKAMEEEPGATAVEPAERTARAVGAETEEDSKPKGRAMLADMSASLDANQKIMETKIDQVQATALDLLEGQTTILKMSADTQDLVKKSTSKLCKVIFEATEVSTPTRFVILPYELPESGTELGEEEQQTMLDKAESWVGTVTSMAEEGQGLVEDPAGYARSFLGAAFKSKVAEVKSSLVDKHLYLYLVDELTGEPMYVRPQRGLEGGPDNPT</sequence>
<dbReference type="Gene3D" id="1.10.510.10">
    <property type="entry name" value="Transferase(Phosphotransferase) domain 1"/>
    <property type="match status" value="1"/>
</dbReference>
<dbReference type="CDD" id="cd00051">
    <property type="entry name" value="EFh"/>
    <property type="match status" value="1"/>
</dbReference>
<proteinExistence type="inferred from homology"/>
<protein>
    <recommendedName>
        <fullName evidence="8">Calmodulin</fullName>
    </recommendedName>
</protein>
<evidence type="ECO:0000256" key="3">
    <source>
        <dbReference type="SAM" id="MobiDB-lite"/>
    </source>
</evidence>
<accession>A0ABQ6MRE5</accession>
<evidence type="ECO:0000259" key="4">
    <source>
        <dbReference type="PROSITE" id="PS50011"/>
    </source>
</evidence>
<feature type="domain" description="Protein kinase" evidence="4">
    <location>
        <begin position="520"/>
        <end position="851"/>
    </location>
</feature>
<evidence type="ECO:0000259" key="5">
    <source>
        <dbReference type="PROSITE" id="PS50222"/>
    </source>
</evidence>
<evidence type="ECO:0000313" key="6">
    <source>
        <dbReference type="EMBL" id="GMI31556.1"/>
    </source>
</evidence>
<comment type="similarity">
    <text evidence="2">Belongs to the protein kinase superfamily. Ser/Thr protein kinase family. CDPK subfamily.</text>
</comment>
<feature type="region of interest" description="Disordered" evidence="3">
    <location>
        <begin position="1064"/>
        <end position="1083"/>
    </location>
</feature>
<dbReference type="Proteomes" id="UP001165060">
    <property type="component" value="Unassembled WGS sequence"/>
</dbReference>
<comment type="caution">
    <text evidence="6">The sequence shown here is derived from an EMBL/GenBank/DDBJ whole genome shotgun (WGS) entry which is preliminary data.</text>
</comment>
<evidence type="ECO:0000256" key="2">
    <source>
        <dbReference type="ARBA" id="ARBA00024334"/>
    </source>
</evidence>
<dbReference type="PANTHER" id="PTHR44167:SF24">
    <property type="entry name" value="SERINE_THREONINE-PROTEIN KINASE CHK2"/>
    <property type="match status" value="1"/>
</dbReference>
<dbReference type="InterPro" id="IPR026906">
    <property type="entry name" value="LRR_5"/>
</dbReference>
<dbReference type="Gene3D" id="1.10.238.10">
    <property type="entry name" value="EF-hand"/>
    <property type="match status" value="1"/>
</dbReference>
<dbReference type="SUPFAM" id="SSF47473">
    <property type="entry name" value="EF-hand"/>
    <property type="match status" value="1"/>
</dbReference>
<dbReference type="SMART" id="SM00054">
    <property type="entry name" value="EFh"/>
    <property type="match status" value="1"/>
</dbReference>
<evidence type="ECO:0000313" key="7">
    <source>
        <dbReference type="Proteomes" id="UP001165060"/>
    </source>
</evidence>
<dbReference type="PANTHER" id="PTHR44167">
    <property type="entry name" value="OVARIAN-SPECIFIC SERINE/THREONINE-PROTEIN KINASE LOK-RELATED"/>
    <property type="match status" value="1"/>
</dbReference>
<dbReference type="Pfam" id="PF00069">
    <property type="entry name" value="Pkinase"/>
    <property type="match status" value="2"/>
</dbReference>
<dbReference type="InterPro" id="IPR018247">
    <property type="entry name" value="EF_Hand_1_Ca_BS"/>
</dbReference>
<name>A0ABQ6MRE5_9STRA</name>
<feature type="compositionally biased region" description="Polar residues" evidence="3">
    <location>
        <begin position="1064"/>
        <end position="1073"/>
    </location>
</feature>
<dbReference type="PROSITE" id="PS50222">
    <property type="entry name" value="EF_HAND_2"/>
    <property type="match status" value="1"/>
</dbReference>
<evidence type="ECO:0008006" key="8">
    <source>
        <dbReference type="Google" id="ProtNLM"/>
    </source>
</evidence>
<dbReference type="InterPro" id="IPR011009">
    <property type="entry name" value="Kinase-like_dom_sf"/>
</dbReference>
<dbReference type="PROSITE" id="PS00018">
    <property type="entry name" value="EF_HAND_1"/>
    <property type="match status" value="1"/>
</dbReference>
<dbReference type="InterPro" id="IPR011992">
    <property type="entry name" value="EF-hand-dom_pair"/>
</dbReference>
<keyword evidence="7" id="KW-1185">Reference proteome</keyword>
<dbReference type="SUPFAM" id="SSF56112">
    <property type="entry name" value="Protein kinase-like (PK-like)"/>
    <property type="match status" value="1"/>
</dbReference>
<dbReference type="Gene3D" id="3.80.10.10">
    <property type="entry name" value="Ribonuclease Inhibitor"/>
    <property type="match status" value="1"/>
</dbReference>
<feature type="non-terminal residue" evidence="6">
    <location>
        <position position="1"/>
    </location>
</feature>
<dbReference type="PROSITE" id="PS50011">
    <property type="entry name" value="PROTEIN_KINASE_DOM"/>
    <property type="match status" value="1"/>
</dbReference>
<dbReference type="SMART" id="SM00220">
    <property type="entry name" value="S_TKc"/>
    <property type="match status" value="1"/>
</dbReference>
<keyword evidence="1" id="KW-0106">Calcium</keyword>
<evidence type="ECO:0000256" key="1">
    <source>
        <dbReference type="ARBA" id="ARBA00022837"/>
    </source>
</evidence>
<dbReference type="InterPro" id="IPR002048">
    <property type="entry name" value="EF_hand_dom"/>
</dbReference>
<dbReference type="Pfam" id="PF13306">
    <property type="entry name" value="LRR_5"/>
    <property type="match status" value="2"/>
</dbReference>
<feature type="domain" description="EF-hand" evidence="5">
    <location>
        <begin position="511"/>
        <end position="546"/>
    </location>
</feature>
<dbReference type="InterPro" id="IPR000719">
    <property type="entry name" value="Prot_kinase_dom"/>
</dbReference>